<feature type="domain" description="Daxx histone-binding" evidence="2">
    <location>
        <begin position="382"/>
        <end position="465"/>
    </location>
</feature>
<feature type="region of interest" description="Disordered" evidence="1">
    <location>
        <begin position="714"/>
        <end position="977"/>
    </location>
</feature>
<feature type="compositionally biased region" description="Low complexity" evidence="1">
    <location>
        <begin position="479"/>
        <end position="488"/>
    </location>
</feature>
<evidence type="ECO:0000313" key="4">
    <source>
        <dbReference type="Proteomes" id="UP001627154"/>
    </source>
</evidence>
<feature type="compositionally biased region" description="Low complexity" evidence="1">
    <location>
        <begin position="68"/>
        <end position="77"/>
    </location>
</feature>
<keyword evidence="4" id="KW-1185">Reference proteome</keyword>
<evidence type="ECO:0000313" key="3">
    <source>
        <dbReference type="EMBL" id="KAL3404436.1"/>
    </source>
</evidence>
<sequence>MDNEVDVICISSSDDEEFSQTPPTVSKNSRNNKRKNSTEDSKVDVKKFKSFPKTSPVFYGINKKKNNSTKNKPSTSSATRKLATSDKNPISNINEDKTGKNKKSQEPLEKSCLAKNVPSETPKETAKKVRPTLVVKSKIDITNSGEEIFAKFLEVCKENCNDTDINKCIEQLKKPFNKLNHEETNNQELKLFMSKKIQKMCKRSSDESKTVFKHMLDVKEELNLRLKQSKIERKSNEDDSDQNNDLSPGLQEKIDLIKKRMQQCRDRIKQLEEEEVDFDDEDNSAYIKEDRFKKKLIELAKVLAKYEKNTELEKNLNQKIRLSKEKIKSEMSGISLVDDEIIKFYNRRISKINKFKHIDNVNANPDFFETPDFLDVKNVVDKCNITYNLKLSSTQIDNMACKSFKAVSHYLQKCRTKESRVFFDSIAQEFGDDEDPAKGNQELECTLKKNKEEGDKKLSEIFKLYEDKQNGLSKEELEQMQQDTSDSNSDSEEEPQNYKKLKLDDFENDHCRKQEKQKNNYKELIDSDSEKEFVSKEKIIYRKKEKQIVKEINEITLIDTDSEEEERAKIEKNKSNKQYKQKKETSKNKVTDSDSEEEPVSIEKKNYKKQDKTNKTKLIDTNSEKELVRIKKNDCKKQGKSRKDKTNKGKVIDSDSEDEYIRIEEVDSKKHEKQEKEKIIEVEVIDFDSEEEPEKCMEDRSLNYMELDINFRSQMVDSDSKEVGVIIKKDSNKKQEKMDTSHLIDSDVEQASARKENNNLQNQDKSNESESIDSDNEEEPIKAREDNNEKHCKTNVSQLIDSNSKEEPVRIKDDDCKNQEQKKEKIDEKKNDDSVSEENLIGNEDNHLEKQEKTIENKLIDSEGEEDSVSKEENNYQNQDKTDKSESIDSENEEELDKIKEDNCKKQNKTDENKSFDSDSVENPVRIEDDSCKNQKQEQEKIDEKKINDSTSIEDPIRFGNDHHKKQDETTKNKSIDCDSEEKLVRVDDEINKKMDKTIERQLIDSDNEEEPVDEKNKLNEEEECSQNPKSTFLNVEVDKNQKLTFDLYSDGEEESCQQSELINRVEEETSIKKLSLIADSNDVLNKTNDGNQLENIELNNKENSPHYQSCNIPNPSSNVEDNISKKIVEFVRKTAIENDEPATSVGNPVESEIVEDSKNKTRIENKNMNKENLEKNCMKNSTEKTNSDEKDSDEPAKKQIEEEKNSEKYSEEQNIDNKSTKQNSTEMSPKKEISPIKKVEEAPPPKPLLKVKPFGCMPTTWSDSPIVPTSVPSNDTDDSVIILDDSVVILDDSDATPTPPRRQPPPTPKITIKPKNQMNNYRPAGYISNNTTPRRPHQQTRWETQPPQSGPTWLSTQYGRQRNNHNYREHGARYNNSGRPYHNNTFRK</sequence>
<dbReference type="Pfam" id="PF20920">
    <property type="entry name" value="DAXX_hist_bd"/>
    <property type="match status" value="1"/>
</dbReference>
<dbReference type="Gene3D" id="1.20.58.2170">
    <property type="match status" value="1"/>
</dbReference>
<reference evidence="3 4" key="1">
    <citation type="journal article" date="2024" name="bioRxiv">
        <title>A reference genome for Trichogramma kaykai: A tiny desert-dwelling parasitoid wasp with competing sex-ratio distorters.</title>
        <authorList>
            <person name="Culotta J."/>
            <person name="Lindsey A.R."/>
        </authorList>
    </citation>
    <scope>NUCLEOTIDE SEQUENCE [LARGE SCALE GENOMIC DNA]</scope>
    <source>
        <strain evidence="3 4">KSX58</strain>
    </source>
</reference>
<feature type="region of interest" description="Disordered" evidence="1">
    <location>
        <begin position="556"/>
        <end position="659"/>
    </location>
</feature>
<gene>
    <name evidence="3" type="ORF">TKK_002916</name>
</gene>
<feature type="compositionally biased region" description="Polar residues" evidence="1">
    <location>
        <begin position="1328"/>
        <end position="1362"/>
    </location>
</feature>
<feature type="compositionally biased region" description="Polar residues" evidence="1">
    <location>
        <begin position="1106"/>
        <end position="1121"/>
    </location>
</feature>
<dbReference type="InterPro" id="IPR046378">
    <property type="entry name" value="DAXX_histone-bd"/>
</dbReference>
<feature type="compositionally biased region" description="Low complexity" evidence="1">
    <location>
        <begin position="1280"/>
        <end position="1291"/>
    </location>
</feature>
<name>A0ABD2XG75_9HYME</name>
<feature type="region of interest" description="Disordered" evidence="1">
    <location>
        <begin position="1"/>
        <end position="125"/>
    </location>
</feature>
<accession>A0ABD2XG75</accession>
<feature type="compositionally biased region" description="Basic and acidic residues" evidence="1">
    <location>
        <begin position="925"/>
        <end position="948"/>
    </location>
</feature>
<feature type="compositionally biased region" description="Basic and acidic residues" evidence="1">
    <location>
        <begin position="844"/>
        <end position="861"/>
    </location>
</feature>
<comment type="caution">
    <text evidence="3">The sequence shown here is derived from an EMBL/GenBank/DDBJ whole genome shotgun (WGS) entry which is preliminary data.</text>
</comment>
<feature type="compositionally biased region" description="Basic and acidic residues" evidence="1">
    <location>
        <begin position="803"/>
        <end position="833"/>
    </location>
</feature>
<evidence type="ECO:0000256" key="1">
    <source>
        <dbReference type="SAM" id="MobiDB-lite"/>
    </source>
</evidence>
<dbReference type="InterPro" id="IPR046426">
    <property type="entry name" value="DAXX_histone-bd_sf"/>
</dbReference>
<feature type="region of interest" description="Disordered" evidence="1">
    <location>
        <begin position="231"/>
        <end position="250"/>
    </location>
</feature>
<feature type="compositionally biased region" description="Basic and acidic residues" evidence="1">
    <location>
        <begin position="1229"/>
        <end position="1244"/>
    </location>
</feature>
<feature type="compositionally biased region" description="Basic and acidic residues" evidence="1">
    <location>
        <begin position="644"/>
        <end position="659"/>
    </location>
</feature>
<feature type="compositionally biased region" description="Pro residues" evidence="1">
    <location>
        <begin position="1298"/>
        <end position="1309"/>
    </location>
</feature>
<feature type="region of interest" description="Disordered" evidence="1">
    <location>
        <begin position="1000"/>
        <end position="1031"/>
    </location>
</feature>
<dbReference type="EMBL" id="JBJJXI010000025">
    <property type="protein sequence ID" value="KAL3404436.1"/>
    <property type="molecule type" value="Genomic_DNA"/>
</dbReference>
<feature type="compositionally biased region" description="Polar residues" evidence="1">
    <location>
        <begin position="1217"/>
        <end position="1228"/>
    </location>
</feature>
<feature type="compositionally biased region" description="Basic and acidic residues" evidence="1">
    <location>
        <begin position="36"/>
        <end position="47"/>
    </location>
</feature>
<organism evidence="3 4">
    <name type="scientific">Trichogramma kaykai</name>
    <dbReference type="NCBI Taxonomy" id="54128"/>
    <lineage>
        <taxon>Eukaryota</taxon>
        <taxon>Metazoa</taxon>
        <taxon>Ecdysozoa</taxon>
        <taxon>Arthropoda</taxon>
        <taxon>Hexapoda</taxon>
        <taxon>Insecta</taxon>
        <taxon>Pterygota</taxon>
        <taxon>Neoptera</taxon>
        <taxon>Endopterygota</taxon>
        <taxon>Hymenoptera</taxon>
        <taxon>Apocrita</taxon>
        <taxon>Proctotrupomorpha</taxon>
        <taxon>Chalcidoidea</taxon>
        <taxon>Trichogrammatidae</taxon>
        <taxon>Trichogramma</taxon>
    </lineage>
</organism>
<feature type="compositionally biased region" description="Basic and acidic residues" evidence="1">
    <location>
        <begin position="897"/>
        <end position="917"/>
    </location>
</feature>
<feature type="compositionally biased region" description="Basic and acidic residues" evidence="1">
    <location>
        <begin position="1156"/>
        <end position="1212"/>
    </location>
</feature>
<evidence type="ECO:0000259" key="2">
    <source>
        <dbReference type="Pfam" id="PF20920"/>
    </source>
</evidence>
<feature type="compositionally biased region" description="Basic and acidic residues" evidence="1">
    <location>
        <begin position="779"/>
        <end position="792"/>
    </location>
</feature>
<feature type="region of interest" description="Disordered" evidence="1">
    <location>
        <begin position="473"/>
        <end position="506"/>
    </location>
</feature>
<feature type="compositionally biased region" description="Polar residues" evidence="1">
    <location>
        <begin position="1375"/>
        <end position="1389"/>
    </location>
</feature>
<dbReference type="Proteomes" id="UP001627154">
    <property type="component" value="Unassembled WGS sequence"/>
</dbReference>
<feature type="compositionally biased region" description="Basic and acidic residues" evidence="1">
    <location>
        <begin position="581"/>
        <end position="592"/>
    </location>
</feature>
<feature type="compositionally biased region" description="Basic and acidic residues" evidence="1">
    <location>
        <begin position="94"/>
        <end position="109"/>
    </location>
</feature>
<proteinExistence type="predicted"/>
<feature type="compositionally biased region" description="Basic and acidic residues" evidence="1">
    <location>
        <begin position="601"/>
        <end position="637"/>
    </location>
</feature>
<feature type="compositionally biased region" description="Basic and acidic residues" evidence="1">
    <location>
        <begin position="718"/>
        <end position="745"/>
    </location>
</feature>
<feature type="compositionally biased region" description="Basic and acidic residues" evidence="1">
    <location>
        <begin position="955"/>
        <end position="977"/>
    </location>
</feature>
<feature type="region of interest" description="Disordered" evidence="1">
    <location>
        <begin position="1136"/>
        <end position="1389"/>
    </location>
</feature>
<protein>
    <recommendedName>
        <fullName evidence="2">Daxx histone-binding domain-containing protein</fullName>
    </recommendedName>
</protein>
<feature type="region of interest" description="Disordered" evidence="1">
    <location>
        <begin position="1102"/>
        <end position="1121"/>
    </location>
</feature>
<feature type="compositionally biased region" description="Basic and acidic residues" evidence="1">
    <location>
        <begin position="868"/>
        <end position="887"/>
    </location>
</feature>